<evidence type="ECO:0000256" key="1">
    <source>
        <dbReference type="ARBA" id="ARBA00023242"/>
    </source>
</evidence>
<dbReference type="EMBL" id="NKUJ01000029">
    <property type="protein sequence ID" value="RMJ17655.1"/>
    <property type="molecule type" value="Genomic_DNA"/>
</dbReference>
<feature type="domain" description="Zn(2)-C6 fungal-type" evidence="3">
    <location>
        <begin position="24"/>
        <end position="52"/>
    </location>
</feature>
<dbReference type="Pfam" id="PF26335">
    <property type="entry name" value="ARB_00930_C"/>
    <property type="match status" value="1"/>
</dbReference>
<dbReference type="SUPFAM" id="SSF56601">
    <property type="entry name" value="beta-lactamase/transpeptidase-like"/>
    <property type="match status" value="1"/>
</dbReference>
<accession>A0A3M2SK46</accession>
<dbReference type="InterPro" id="IPR021858">
    <property type="entry name" value="Fun_TF"/>
</dbReference>
<dbReference type="SUPFAM" id="SSF57701">
    <property type="entry name" value="Zn2/Cys6 DNA-binding domain"/>
    <property type="match status" value="1"/>
</dbReference>
<dbReference type="GO" id="GO:0000981">
    <property type="term" value="F:DNA-binding transcription factor activity, RNA polymerase II-specific"/>
    <property type="evidence" value="ECO:0007669"/>
    <property type="project" value="InterPro"/>
</dbReference>
<comment type="similarity">
    <text evidence="2">Belongs to the beta-lactamase family.</text>
</comment>
<comment type="caution">
    <text evidence="4">The sequence shown here is derived from an EMBL/GenBank/DDBJ whole genome shotgun (WGS) entry which is preliminary data.</text>
</comment>
<dbReference type="AlphaFoldDB" id="A0A3M2SK46"/>
<organism evidence="4 5">
    <name type="scientific">Fusarium kuroshium</name>
    <dbReference type="NCBI Taxonomy" id="2010991"/>
    <lineage>
        <taxon>Eukaryota</taxon>
        <taxon>Fungi</taxon>
        <taxon>Dikarya</taxon>
        <taxon>Ascomycota</taxon>
        <taxon>Pezizomycotina</taxon>
        <taxon>Sordariomycetes</taxon>
        <taxon>Hypocreomycetidae</taxon>
        <taxon>Hypocreales</taxon>
        <taxon>Nectriaceae</taxon>
        <taxon>Fusarium</taxon>
        <taxon>Fusarium solani species complex</taxon>
    </lineage>
</organism>
<gene>
    <name evidence="4" type="ORF">CDV36_002643</name>
</gene>
<evidence type="ECO:0000256" key="2">
    <source>
        <dbReference type="ARBA" id="ARBA00038473"/>
    </source>
</evidence>
<dbReference type="SMART" id="SM00066">
    <property type="entry name" value="GAL4"/>
    <property type="match status" value="1"/>
</dbReference>
<dbReference type="STRING" id="2010991.A0A3M2SK46"/>
<dbReference type="CDD" id="cd00067">
    <property type="entry name" value="GAL4"/>
    <property type="match status" value="1"/>
</dbReference>
<dbReference type="InterPro" id="IPR051478">
    <property type="entry name" value="Beta-lactamase-like_AB/R"/>
</dbReference>
<name>A0A3M2SK46_9HYPO</name>
<dbReference type="PANTHER" id="PTHR22935:SF95">
    <property type="entry name" value="BETA-LACTAMASE-LIKE 1-RELATED"/>
    <property type="match status" value="1"/>
</dbReference>
<protein>
    <recommendedName>
        <fullName evidence="3">Zn(2)-C6 fungal-type domain-containing protein</fullName>
    </recommendedName>
</protein>
<proteinExistence type="inferred from homology"/>
<dbReference type="GO" id="GO:0008270">
    <property type="term" value="F:zinc ion binding"/>
    <property type="evidence" value="ECO:0007669"/>
    <property type="project" value="InterPro"/>
</dbReference>
<dbReference type="OrthoDB" id="10250282at2759"/>
<evidence type="ECO:0000313" key="5">
    <source>
        <dbReference type="Proteomes" id="UP000277212"/>
    </source>
</evidence>
<keyword evidence="5" id="KW-1185">Reference proteome</keyword>
<dbReference type="Pfam" id="PF00172">
    <property type="entry name" value="Zn_clus"/>
    <property type="match status" value="1"/>
</dbReference>
<reference evidence="4 5" key="1">
    <citation type="submission" date="2017-06" db="EMBL/GenBank/DDBJ databases">
        <title>Comparative genomic analysis of Ambrosia Fusariam Clade fungi.</title>
        <authorList>
            <person name="Stajich J.E."/>
            <person name="Carrillo J."/>
            <person name="Kijimoto T."/>
            <person name="Eskalen A."/>
            <person name="O'Donnell K."/>
            <person name="Kasson M."/>
        </authorList>
    </citation>
    <scope>NUCLEOTIDE SEQUENCE [LARGE SCALE GENOMIC DNA]</scope>
    <source>
        <strain evidence="4">UCR3666</strain>
    </source>
</reference>
<dbReference type="InterPro" id="IPR012338">
    <property type="entry name" value="Beta-lactam/transpept-like"/>
</dbReference>
<dbReference type="InterPro" id="IPR058664">
    <property type="entry name" value="ARB_00930-like_C"/>
</dbReference>
<keyword evidence="1" id="KW-0539">Nucleus</keyword>
<dbReference type="Gene3D" id="4.10.240.10">
    <property type="entry name" value="Zn(2)-C6 fungal-type DNA-binding domain"/>
    <property type="match status" value="1"/>
</dbReference>
<dbReference type="PROSITE" id="PS50048">
    <property type="entry name" value="ZN2_CY6_FUNGAL_2"/>
    <property type="match status" value="1"/>
</dbReference>
<dbReference type="PANTHER" id="PTHR22935">
    <property type="entry name" value="PENICILLIN-BINDING PROTEIN"/>
    <property type="match status" value="1"/>
</dbReference>
<evidence type="ECO:0000313" key="4">
    <source>
        <dbReference type="EMBL" id="RMJ17655.1"/>
    </source>
</evidence>
<dbReference type="PROSITE" id="PS00463">
    <property type="entry name" value="ZN2_CY6_FUNGAL_1"/>
    <property type="match status" value="1"/>
</dbReference>
<dbReference type="Proteomes" id="UP000277212">
    <property type="component" value="Unassembled WGS sequence"/>
</dbReference>
<dbReference type="Pfam" id="PF11951">
    <property type="entry name" value="Fungal_trans_2"/>
    <property type="match status" value="1"/>
</dbReference>
<dbReference type="Gene3D" id="3.40.710.10">
    <property type="entry name" value="DD-peptidase/beta-lactamase superfamily"/>
    <property type="match status" value="1"/>
</dbReference>
<dbReference type="Pfam" id="PF00144">
    <property type="entry name" value="Beta-lactamase"/>
    <property type="match status" value="1"/>
</dbReference>
<sequence>MKPSQVSGGKEKRTRTNVKQSKFGCFTCKKRRIKCDESKPSCLRCLSYNLSCLGYPRGAPPGPWLDTSSSAVIRSQNRFTHHSNHPWNRYSHLACTVFRQGPRRAKSELEVELWSRTIPQLIHSIPFVRAAAAAFGASYEQHTLRPSRTNSGLESVQQYCQALRLVQLEVSNLQHGTLACTIACLLMAFTEVLQQRSDKAYLHLRGASALMAGQGNGGSAAVSQDEGMATLFEKLELHTATYVLTRSPDLPSLYPATPNSALSPDRELYRILHACYHFTSIARQYKYTHPLLIPSNMLIEQGRHLGKLQQWLSCHQLNPARPLVDTQNEQLIILRAQCLAGLIYSANILQPYETAYDKYDEEFKEIIKLAEALFDIQPETMNSPAYSKTMLSTYFVRTLLTVSAGLCLADARQCPPLGPVLPPPKQPSQHPAVKAAIEGIINSLEAQTAGFNYSAVSVGVQSIYEDTPFLDFHHTPPDPASKRGAKDVNASTVYRLGSVSKLFTVLAALKLAEDGVLSMDDPVGRWIPELSGHESDTESEDELDRIEWQDVTVADVAAHLSGIGGDMSSDLASFDADWEALGLPKASPETKTQACSGSGGIRPCTREDLLEAFRHRRPPVYPPGQAPVYSNAGTSVVGLVVEAASNKTFETCLHDLVLEPLALQHTSVGTVSEKSDQMFIPAGSTDWDMDLGIFAPAGGMNSNTEDLLSFMTAILRNSALSPSSTRRWLRPASFLSAWSSAVGAPWEIYRVDNLTSDGRIIDLYTKGGSLTSYSSMLALVPDLGFVISVLAAGPEVIGLWPSLASLKAMEALIPALDLAAKDEAKKRFAGTYTGKDSGSRLTLSLDDGPGLVLSDWVVRDFDVLPNLGRYNPATINATTGSSLKSIRMFPTGIETKRRAAWRATFPAFTDEEAKVIDGSTFIRDASCVTWRMVDRLIYNDLSIDHFEFQFGDDGETATSVKCKGFDVELTRDSEDSQDHEM</sequence>
<dbReference type="InterPro" id="IPR001466">
    <property type="entry name" value="Beta-lactam-related"/>
</dbReference>
<dbReference type="InterPro" id="IPR036864">
    <property type="entry name" value="Zn2-C6_fun-type_DNA-bd_sf"/>
</dbReference>
<dbReference type="InterPro" id="IPR001138">
    <property type="entry name" value="Zn2Cys6_DnaBD"/>
</dbReference>
<evidence type="ECO:0000259" key="3">
    <source>
        <dbReference type="PROSITE" id="PS50048"/>
    </source>
</evidence>